<dbReference type="InterPro" id="IPR006122">
    <property type="entry name" value="HMA_Cu_ion-bd"/>
</dbReference>
<keyword evidence="13 17" id="KW-1133">Transmembrane helix</keyword>
<dbReference type="SFLD" id="SFLDF00027">
    <property type="entry name" value="p-type_atpase"/>
    <property type="match status" value="1"/>
</dbReference>
<dbReference type="CDD" id="cd02094">
    <property type="entry name" value="P-type_ATPase_Cu-like"/>
    <property type="match status" value="1"/>
</dbReference>
<dbReference type="GO" id="GO:0005886">
    <property type="term" value="C:plasma membrane"/>
    <property type="evidence" value="ECO:0007669"/>
    <property type="project" value="UniProtKB-SubCell"/>
</dbReference>
<dbReference type="PROSITE" id="PS01229">
    <property type="entry name" value="COF_2"/>
    <property type="match status" value="1"/>
</dbReference>
<keyword evidence="15" id="KW-0406">Ion transport</keyword>
<dbReference type="AlphaFoldDB" id="A0A940IFJ1"/>
<protein>
    <submittedName>
        <fullName evidence="19">Heavy metal translocating P-type ATPase</fullName>
    </submittedName>
</protein>
<keyword evidence="8 17" id="KW-0547">Nucleotide-binding</keyword>
<evidence type="ECO:0000256" key="15">
    <source>
        <dbReference type="ARBA" id="ARBA00023065"/>
    </source>
</evidence>
<evidence type="ECO:0000256" key="3">
    <source>
        <dbReference type="ARBA" id="ARBA00022448"/>
    </source>
</evidence>
<gene>
    <name evidence="19" type="ORF">IAC51_08875</name>
</gene>
<dbReference type="Pfam" id="PF00122">
    <property type="entry name" value="E1-E2_ATPase"/>
    <property type="match status" value="1"/>
</dbReference>
<proteinExistence type="inferred from homology"/>
<evidence type="ECO:0000256" key="9">
    <source>
        <dbReference type="ARBA" id="ARBA00022796"/>
    </source>
</evidence>
<organism evidence="19 20">
    <name type="scientific">Candidatus Aphodosoma intestinipullorum</name>
    <dbReference type="NCBI Taxonomy" id="2840674"/>
    <lineage>
        <taxon>Bacteria</taxon>
        <taxon>Pseudomonadati</taxon>
        <taxon>Bacteroidota</taxon>
        <taxon>Bacteroidia</taxon>
        <taxon>Bacteroidales</taxon>
        <taxon>Candidatus Aphodosoma</taxon>
    </lineage>
</organism>
<evidence type="ECO:0000256" key="2">
    <source>
        <dbReference type="ARBA" id="ARBA00006024"/>
    </source>
</evidence>
<evidence type="ECO:0000256" key="13">
    <source>
        <dbReference type="ARBA" id="ARBA00022989"/>
    </source>
</evidence>
<evidence type="ECO:0000313" key="20">
    <source>
        <dbReference type="Proteomes" id="UP000712007"/>
    </source>
</evidence>
<feature type="transmembrane region" description="Helical" evidence="17">
    <location>
        <begin position="98"/>
        <end position="117"/>
    </location>
</feature>
<dbReference type="CDD" id="cd00371">
    <property type="entry name" value="HMA"/>
    <property type="match status" value="2"/>
</dbReference>
<name>A0A940IFJ1_9BACT</name>
<dbReference type="InterPro" id="IPR023298">
    <property type="entry name" value="ATPase_P-typ_TM_dom_sf"/>
</dbReference>
<dbReference type="Pfam" id="PF00702">
    <property type="entry name" value="Hydrolase"/>
    <property type="match status" value="1"/>
</dbReference>
<evidence type="ECO:0000259" key="18">
    <source>
        <dbReference type="PROSITE" id="PS50846"/>
    </source>
</evidence>
<dbReference type="Gene3D" id="3.30.70.100">
    <property type="match status" value="2"/>
</dbReference>
<evidence type="ECO:0000256" key="16">
    <source>
        <dbReference type="ARBA" id="ARBA00023136"/>
    </source>
</evidence>
<dbReference type="InterPro" id="IPR036412">
    <property type="entry name" value="HAD-like_sf"/>
</dbReference>
<dbReference type="GO" id="GO:0005524">
    <property type="term" value="F:ATP binding"/>
    <property type="evidence" value="ECO:0007669"/>
    <property type="project" value="UniProtKB-UniRule"/>
</dbReference>
<feature type="transmembrane region" description="Helical" evidence="17">
    <location>
        <begin position="187"/>
        <end position="206"/>
    </location>
</feature>
<evidence type="ECO:0000256" key="6">
    <source>
        <dbReference type="ARBA" id="ARBA00022723"/>
    </source>
</evidence>
<dbReference type="Gene3D" id="3.40.1110.10">
    <property type="entry name" value="Calcium-transporting ATPase, cytoplasmic domain N"/>
    <property type="match status" value="1"/>
</dbReference>
<dbReference type="InterPro" id="IPR027256">
    <property type="entry name" value="P-typ_ATPase_IB"/>
</dbReference>
<reference evidence="19" key="1">
    <citation type="submission" date="2020-10" db="EMBL/GenBank/DDBJ databases">
        <authorList>
            <person name="Gilroy R."/>
        </authorList>
    </citation>
    <scope>NUCLEOTIDE SEQUENCE</scope>
    <source>
        <strain evidence="19">3924</strain>
    </source>
</reference>
<dbReference type="InterPro" id="IPR017969">
    <property type="entry name" value="Heavy-metal-associated_CS"/>
</dbReference>
<dbReference type="InterPro" id="IPR023299">
    <property type="entry name" value="ATPase_P-typ_cyto_dom_N"/>
</dbReference>
<keyword evidence="11" id="KW-0460">Magnesium</keyword>
<feature type="domain" description="HMA" evidence="18">
    <location>
        <begin position="5"/>
        <end position="71"/>
    </location>
</feature>
<dbReference type="PRINTS" id="PR00119">
    <property type="entry name" value="CATATPASE"/>
</dbReference>
<dbReference type="PROSITE" id="PS50846">
    <property type="entry name" value="HMA_2"/>
    <property type="match status" value="2"/>
</dbReference>
<dbReference type="InterPro" id="IPR006121">
    <property type="entry name" value="HMA_dom"/>
</dbReference>
<accession>A0A940IFJ1</accession>
<keyword evidence="16 17" id="KW-0472">Membrane</keyword>
<keyword evidence="4 17" id="KW-1003">Cell membrane</keyword>
<keyword evidence="3" id="KW-0813">Transport</keyword>
<comment type="caution">
    <text evidence="19">The sequence shown here is derived from an EMBL/GenBank/DDBJ whole genome shotgun (WGS) entry which is preliminary data.</text>
</comment>
<dbReference type="GO" id="GO:0060003">
    <property type="term" value="P:copper ion export"/>
    <property type="evidence" value="ECO:0007669"/>
    <property type="project" value="UniProtKB-ARBA"/>
</dbReference>
<comment type="similarity">
    <text evidence="2 17">Belongs to the cation transport ATPase (P-type) (TC 3.A.3) family. Type IB subfamily.</text>
</comment>
<dbReference type="PROSITE" id="PS00154">
    <property type="entry name" value="ATPASE_E1_E2"/>
    <property type="match status" value="1"/>
</dbReference>
<evidence type="ECO:0000256" key="17">
    <source>
        <dbReference type="RuleBase" id="RU362081"/>
    </source>
</evidence>
<dbReference type="SFLD" id="SFLDS00003">
    <property type="entry name" value="Haloacid_Dehalogenase"/>
    <property type="match status" value="1"/>
</dbReference>
<evidence type="ECO:0000256" key="14">
    <source>
        <dbReference type="ARBA" id="ARBA00023008"/>
    </source>
</evidence>
<keyword evidence="9" id="KW-0187">Copper transport</keyword>
<feature type="transmembrane region" description="Helical" evidence="17">
    <location>
        <begin position="368"/>
        <end position="391"/>
    </location>
</feature>
<dbReference type="InterPro" id="IPR018303">
    <property type="entry name" value="ATPase_P-typ_P_site"/>
</dbReference>
<feature type="transmembrane region" description="Helical" evidence="17">
    <location>
        <begin position="681"/>
        <end position="700"/>
    </location>
</feature>
<evidence type="ECO:0000256" key="1">
    <source>
        <dbReference type="ARBA" id="ARBA00004651"/>
    </source>
</evidence>
<keyword evidence="5 17" id="KW-0812">Transmembrane</keyword>
<dbReference type="SUPFAM" id="SSF56784">
    <property type="entry name" value="HAD-like"/>
    <property type="match status" value="1"/>
</dbReference>
<dbReference type="SUPFAM" id="SSF81653">
    <property type="entry name" value="Calcium ATPase, transduction domain A"/>
    <property type="match status" value="1"/>
</dbReference>
<dbReference type="Gene3D" id="3.40.50.1000">
    <property type="entry name" value="HAD superfamily/HAD-like"/>
    <property type="match status" value="1"/>
</dbReference>
<dbReference type="GO" id="GO:0005507">
    <property type="term" value="F:copper ion binding"/>
    <property type="evidence" value="ECO:0007669"/>
    <property type="project" value="InterPro"/>
</dbReference>
<feature type="transmembrane region" description="Helical" evidence="17">
    <location>
        <begin position="340"/>
        <end position="362"/>
    </location>
</feature>
<dbReference type="NCBIfam" id="TIGR01494">
    <property type="entry name" value="ATPase_P-type"/>
    <property type="match status" value="1"/>
</dbReference>
<feature type="transmembrane region" description="Helical" evidence="17">
    <location>
        <begin position="706"/>
        <end position="728"/>
    </location>
</feature>
<dbReference type="NCBIfam" id="TIGR01525">
    <property type="entry name" value="ATPase-IB_hvy"/>
    <property type="match status" value="1"/>
</dbReference>
<dbReference type="SUPFAM" id="SSF55008">
    <property type="entry name" value="HMA, heavy metal-associated domain"/>
    <property type="match status" value="2"/>
</dbReference>
<sequence length="841" mass="90637">MNRTITETFPILEMSCAACAARVDKTLNRLDGVVHATVNFAAATATVEYTPDVCTPEKMRDALRSAGYDMLTEAADSAAEEVEQIHSAHYRALRCRTIWASALSAVIMVLSMVLTGVPHADLVSWILATPVVFWIGRQFHINAWRQLKHRAANMDTLVALSTTVAYLFSVFNVLFPSFWTSRGIEPHIYFESSSVIIAFILIGRTLEERAKANTSSSLRRLIGLRPKSVTRAEGEALQTVPVEAVQPGDTLIARPGEKIAVDGVVTQGESYVDESMLSGEPIAVHKTPGERVFAGTINQRGSFRYTATQTGSATMLAQIIRMVQEAQGSKAPVQKLADRIAGIFVPVILGIALLSMLLWMALDPAEGLSHGILAFVTVLIIACPCALGLATPTAIMVGIGKGAENGILIKDAESLETAKRTDCIVLDKTGTITEGRPEVSDMIWYSDDLQSRDILLSLEEHSEHPLAEAVTRHLGKGAMTAPESVENISGKGIRGSFNGKEYFAGNMALLAEHEITVNDNVKTAIARLTAEAKSVVLFADSTSVLALAGITDRIKESAVPAVSSLHREGIEVIMLTGDNEQTAQAVAAQTGIEHFKAAMLPQDKALYIKQLQTEGKHVAMIGDGINDSAAMAQADLSIAMGRGSDIAIDVARMTIISSDLTKISDALNLSRMTVRTIRENLFWAFIYNLISVPIAAGILYPICGFLLNPMIGGAAMAFSSVSVVTNSLRLKRKRLSNRTGKAMPTECTAQRSCELSGVEDMTINQTIDNMTTMKREYTIGGMMCQHCRAHVEKALNAVEGVKAVVTLEPPTAVIEFTSAEKPLAELQAALSAEGEYTISEK</sequence>
<evidence type="ECO:0000256" key="7">
    <source>
        <dbReference type="ARBA" id="ARBA00022737"/>
    </source>
</evidence>
<evidence type="ECO:0000256" key="8">
    <source>
        <dbReference type="ARBA" id="ARBA00022741"/>
    </source>
</evidence>
<dbReference type="Proteomes" id="UP000712007">
    <property type="component" value="Unassembled WGS sequence"/>
</dbReference>
<evidence type="ECO:0000256" key="10">
    <source>
        <dbReference type="ARBA" id="ARBA00022840"/>
    </source>
</evidence>
<keyword evidence="12" id="KW-1278">Translocase</keyword>
<comment type="subcellular location">
    <subcellularLocation>
        <location evidence="1">Cell membrane</location>
        <topology evidence="1">Multi-pass membrane protein</topology>
    </subcellularLocation>
</comment>
<feature type="transmembrane region" description="Helical" evidence="17">
    <location>
        <begin position="123"/>
        <end position="144"/>
    </location>
</feature>
<dbReference type="InterPro" id="IPR036163">
    <property type="entry name" value="HMA_dom_sf"/>
</dbReference>
<dbReference type="FunFam" id="3.30.70.100:FF:000001">
    <property type="entry name" value="ATPase copper transporting beta"/>
    <property type="match status" value="1"/>
</dbReference>
<keyword evidence="6 17" id="KW-0479">Metal-binding</keyword>
<dbReference type="NCBIfam" id="TIGR00003">
    <property type="entry name" value="copper ion binding protein"/>
    <property type="match status" value="2"/>
</dbReference>
<keyword evidence="14" id="KW-0186">Copper</keyword>
<dbReference type="NCBIfam" id="TIGR01511">
    <property type="entry name" value="ATPase-IB1_Cu"/>
    <property type="match status" value="1"/>
</dbReference>
<dbReference type="PANTHER" id="PTHR43520:SF8">
    <property type="entry name" value="P-TYPE CU(+) TRANSPORTER"/>
    <property type="match status" value="1"/>
</dbReference>
<reference evidence="19" key="2">
    <citation type="journal article" date="2021" name="PeerJ">
        <title>Extensive microbial diversity within the chicken gut microbiome revealed by metagenomics and culture.</title>
        <authorList>
            <person name="Gilroy R."/>
            <person name="Ravi A."/>
            <person name="Getino M."/>
            <person name="Pursley I."/>
            <person name="Horton D.L."/>
            <person name="Alikhan N.F."/>
            <person name="Baker D."/>
            <person name="Gharbi K."/>
            <person name="Hall N."/>
            <person name="Watson M."/>
            <person name="Adriaenssens E.M."/>
            <person name="Foster-Nyarko E."/>
            <person name="Jarju S."/>
            <person name="Secka A."/>
            <person name="Antonio M."/>
            <person name="Oren A."/>
            <person name="Chaudhuri R.R."/>
            <person name="La Ragione R."/>
            <person name="Hildebrand F."/>
            <person name="Pallen M.J."/>
        </authorList>
    </citation>
    <scope>NUCLEOTIDE SEQUENCE</scope>
    <source>
        <strain evidence="19">3924</strain>
    </source>
</reference>
<dbReference type="InterPro" id="IPR001757">
    <property type="entry name" value="P_typ_ATPase"/>
</dbReference>
<dbReference type="InterPro" id="IPR023214">
    <property type="entry name" value="HAD_sf"/>
</dbReference>
<evidence type="ECO:0000256" key="4">
    <source>
        <dbReference type="ARBA" id="ARBA00022475"/>
    </source>
</evidence>
<dbReference type="PRINTS" id="PR00943">
    <property type="entry name" value="CUATPASE"/>
</dbReference>
<dbReference type="InterPro" id="IPR059000">
    <property type="entry name" value="ATPase_P-type_domA"/>
</dbReference>
<dbReference type="FunFam" id="2.70.150.10:FF:000020">
    <property type="entry name" value="Copper-exporting P-type ATPase A"/>
    <property type="match status" value="1"/>
</dbReference>
<feature type="domain" description="HMA" evidence="18">
    <location>
        <begin position="773"/>
        <end position="838"/>
    </location>
</feature>
<dbReference type="EMBL" id="JADIMV010000151">
    <property type="protein sequence ID" value="MBO8440744.1"/>
    <property type="molecule type" value="Genomic_DNA"/>
</dbReference>
<dbReference type="GO" id="GO:0016887">
    <property type="term" value="F:ATP hydrolysis activity"/>
    <property type="evidence" value="ECO:0007669"/>
    <property type="project" value="InterPro"/>
</dbReference>
<keyword evidence="7" id="KW-0677">Repeat</keyword>
<dbReference type="Gene3D" id="2.70.150.10">
    <property type="entry name" value="Calcium-transporting ATPase, cytoplasmic transduction domain A"/>
    <property type="match status" value="1"/>
</dbReference>
<evidence type="ECO:0000256" key="5">
    <source>
        <dbReference type="ARBA" id="ARBA00022692"/>
    </source>
</evidence>
<dbReference type="GO" id="GO:0055070">
    <property type="term" value="P:copper ion homeostasis"/>
    <property type="evidence" value="ECO:0007669"/>
    <property type="project" value="TreeGrafter"/>
</dbReference>
<dbReference type="InterPro" id="IPR008250">
    <property type="entry name" value="ATPase_P-typ_transduc_dom_A_sf"/>
</dbReference>
<evidence type="ECO:0000313" key="19">
    <source>
        <dbReference type="EMBL" id="MBO8440744.1"/>
    </source>
</evidence>
<keyword evidence="10 17" id="KW-0067">ATP-binding</keyword>
<dbReference type="SUPFAM" id="SSF81665">
    <property type="entry name" value="Calcium ATPase, transmembrane domain M"/>
    <property type="match status" value="1"/>
</dbReference>
<dbReference type="SFLD" id="SFLDG00002">
    <property type="entry name" value="C1.7:_P-type_atpase_like"/>
    <property type="match status" value="1"/>
</dbReference>
<dbReference type="InterPro" id="IPR044492">
    <property type="entry name" value="P_typ_ATPase_HD_dom"/>
</dbReference>
<evidence type="ECO:0000256" key="12">
    <source>
        <dbReference type="ARBA" id="ARBA00022967"/>
    </source>
</evidence>
<dbReference type="PROSITE" id="PS01047">
    <property type="entry name" value="HMA_1"/>
    <property type="match status" value="2"/>
</dbReference>
<dbReference type="GO" id="GO:0043682">
    <property type="term" value="F:P-type divalent copper transporter activity"/>
    <property type="evidence" value="ECO:0007669"/>
    <property type="project" value="TreeGrafter"/>
</dbReference>
<evidence type="ECO:0000256" key="11">
    <source>
        <dbReference type="ARBA" id="ARBA00022842"/>
    </source>
</evidence>
<feature type="transmembrane region" description="Helical" evidence="17">
    <location>
        <begin position="156"/>
        <end position="175"/>
    </location>
</feature>
<dbReference type="PANTHER" id="PTHR43520">
    <property type="entry name" value="ATP7, ISOFORM B"/>
    <property type="match status" value="1"/>
</dbReference>
<dbReference type="Pfam" id="PF00403">
    <property type="entry name" value="HMA"/>
    <property type="match status" value="2"/>
</dbReference>